<dbReference type="Pfam" id="PF22098">
    <property type="entry name" value="DUF6942"/>
    <property type="match status" value="1"/>
</dbReference>
<comment type="caution">
    <text evidence="1">The sequence shown here is derived from an EMBL/GenBank/DDBJ whole genome shotgun (WGS) entry which is preliminary data.</text>
</comment>
<sequence>MIFLIPNAPILPDTCDSYLDCAPTQLIELNGNHWRKILTIIAKLLTEPGEDWRIVRDQYIWERAKLCFSADELPLKGECTVIVGKTFLEQMPIPQDAEQIVCRKHAVYLSGSYIWSPYLDYRQFPNVLIEALKTRLKVSS</sequence>
<reference evidence="1 2" key="1">
    <citation type="submission" date="2019-03" db="EMBL/GenBank/DDBJ databases">
        <title>Genomic Encyclopedia of Type Strains, Phase IV (KMG-IV): sequencing the most valuable type-strain genomes for metagenomic binning, comparative biology and taxonomic classification.</title>
        <authorList>
            <person name="Goeker M."/>
        </authorList>
    </citation>
    <scope>NUCLEOTIDE SEQUENCE [LARGE SCALE GENOMIC DNA]</scope>
    <source>
        <strain evidence="1 2">DSM 5604</strain>
    </source>
</reference>
<dbReference type="InterPro" id="IPR054222">
    <property type="entry name" value="DUF6942"/>
</dbReference>
<gene>
    <name evidence="1" type="ORF">C8D85_0451</name>
</gene>
<dbReference type="EMBL" id="SNZA01000001">
    <property type="protein sequence ID" value="TDR15097.1"/>
    <property type="molecule type" value="Genomic_DNA"/>
</dbReference>
<dbReference type="AlphaFoldDB" id="A0A4R6XD33"/>
<evidence type="ECO:0000313" key="1">
    <source>
        <dbReference type="EMBL" id="TDR15097.1"/>
    </source>
</evidence>
<keyword evidence="2" id="KW-1185">Reference proteome</keyword>
<organism evidence="1 2">
    <name type="scientific">Marinomonas communis</name>
    <dbReference type="NCBI Taxonomy" id="28254"/>
    <lineage>
        <taxon>Bacteria</taxon>
        <taxon>Pseudomonadati</taxon>
        <taxon>Pseudomonadota</taxon>
        <taxon>Gammaproteobacteria</taxon>
        <taxon>Oceanospirillales</taxon>
        <taxon>Oceanospirillaceae</taxon>
        <taxon>Marinomonas</taxon>
    </lineage>
</organism>
<name>A0A4R6XD33_9GAMM</name>
<accession>A0A4R6XD33</accession>
<proteinExistence type="predicted"/>
<dbReference type="Proteomes" id="UP000295729">
    <property type="component" value="Unassembled WGS sequence"/>
</dbReference>
<dbReference type="RefSeq" id="WP_425324502.1">
    <property type="nucleotide sequence ID" value="NZ_SNZA01000001.1"/>
</dbReference>
<evidence type="ECO:0000313" key="2">
    <source>
        <dbReference type="Proteomes" id="UP000295729"/>
    </source>
</evidence>
<protein>
    <submittedName>
        <fullName evidence="1">Uncharacterized protein</fullName>
    </submittedName>
</protein>